<dbReference type="AlphaFoldDB" id="N9CDH3"/>
<dbReference type="eggNOG" id="COG0456">
    <property type="taxonomic scope" value="Bacteria"/>
</dbReference>
<dbReference type="GO" id="GO:0016747">
    <property type="term" value="F:acyltransferase activity, transferring groups other than amino-acyl groups"/>
    <property type="evidence" value="ECO:0007669"/>
    <property type="project" value="InterPro"/>
</dbReference>
<feature type="domain" description="N-acetyltransferase" evidence="1">
    <location>
        <begin position="2"/>
        <end position="98"/>
    </location>
</feature>
<dbReference type="PROSITE" id="PS51186">
    <property type="entry name" value="GNAT"/>
    <property type="match status" value="1"/>
</dbReference>
<proteinExistence type="predicted"/>
<dbReference type="InterPro" id="IPR000182">
    <property type="entry name" value="GNAT_dom"/>
</dbReference>
<dbReference type="Gene3D" id="3.40.630.30">
    <property type="match status" value="1"/>
</dbReference>
<protein>
    <recommendedName>
        <fullName evidence="1">N-acetyltransferase domain-containing protein</fullName>
    </recommendedName>
</protein>
<dbReference type="OrthoDB" id="1821130at2"/>
<organism evidence="2 3">
    <name type="scientific">Acinetobacter bouvetii DSM 14964 = CIP 107468</name>
    <dbReference type="NCBI Taxonomy" id="1120925"/>
    <lineage>
        <taxon>Bacteria</taxon>
        <taxon>Pseudomonadati</taxon>
        <taxon>Pseudomonadota</taxon>
        <taxon>Gammaproteobacteria</taxon>
        <taxon>Moraxellales</taxon>
        <taxon>Moraxellaceae</taxon>
        <taxon>Acinetobacter</taxon>
    </lineage>
</organism>
<dbReference type="SUPFAM" id="SSF55729">
    <property type="entry name" value="Acyl-CoA N-acyltransferases (Nat)"/>
    <property type="match status" value="1"/>
</dbReference>
<evidence type="ECO:0000313" key="2">
    <source>
        <dbReference type="EMBL" id="ENV83887.1"/>
    </source>
</evidence>
<reference evidence="2 3" key="1">
    <citation type="submission" date="2013-02" db="EMBL/GenBank/DDBJ databases">
        <title>The Genome Sequence of Acinetobacter bouvetii CIP 107468.</title>
        <authorList>
            <consortium name="The Broad Institute Genome Sequencing Platform"/>
            <consortium name="The Broad Institute Genome Sequencing Center for Infectious Disease"/>
            <person name="Cerqueira G."/>
            <person name="Feldgarden M."/>
            <person name="Courvalin P."/>
            <person name="Perichon B."/>
            <person name="Grillot-Courvalin C."/>
            <person name="Clermont D."/>
            <person name="Rocha E."/>
            <person name="Yoon E.-J."/>
            <person name="Nemec A."/>
            <person name="Walker B."/>
            <person name="Young S.K."/>
            <person name="Zeng Q."/>
            <person name="Gargeya S."/>
            <person name="Fitzgerald M."/>
            <person name="Haas B."/>
            <person name="Abouelleil A."/>
            <person name="Alvarado L."/>
            <person name="Arachchi H.M."/>
            <person name="Berlin A.M."/>
            <person name="Chapman S.B."/>
            <person name="Dewar J."/>
            <person name="Goldberg J."/>
            <person name="Griggs A."/>
            <person name="Gujja S."/>
            <person name="Hansen M."/>
            <person name="Howarth C."/>
            <person name="Imamovic A."/>
            <person name="Larimer J."/>
            <person name="McCowan C."/>
            <person name="Murphy C."/>
            <person name="Neiman D."/>
            <person name="Pearson M."/>
            <person name="Priest M."/>
            <person name="Roberts A."/>
            <person name="Saif S."/>
            <person name="Shea T."/>
            <person name="Sisk P."/>
            <person name="Sykes S."/>
            <person name="Wortman J."/>
            <person name="Nusbaum C."/>
            <person name="Birren B."/>
        </authorList>
    </citation>
    <scope>NUCLEOTIDE SEQUENCE [LARGE SCALE GENOMIC DNA]</scope>
    <source>
        <strain evidence="2 3">CIP 107468</strain>
    </source>
</reference>
<evidence type="ECO:0000259" key="1">
    <source>
        <dbReference type="PROSITE" id="PS51186"/>
    </source>
</evidence>
<evidence type="ECO:0000313" key="3">
    <source>
        <dbReference type="Proteomes" id="UP000018460"/>
    </source>
</evidence>
<dbReference type="InterPro" id="IPR016181">
    <property type="entry name" value="Acyl_CoA_acyltransferase"/>
</dbReference>
<accession>N9CDH3</accession>
<dbReference type="Proteomes" id="UP000018460">
    <property type="component" value="Unassembled WGS sequence"/>
</dbReference>
<sequence>MFILRPYLESDLDAVIALWELCNLIRPWNNLEIDIFRKLAQQDRLFLFAVKDDQLIASVMGGYDGHWGWVNDLAVHPDLQRNGIATALIQQLKKSLKH</sequence>
<dbReference type="EMBL" id="APQD01000003">
    <property type="protein sequence ID" value="ENV83887.1"/>
    <property type="molecule type" value="Genomic_DNA"/>
</dbReference>
<name>N9CDH3_9GAMM</name>
<dbReference type="CDD" id="cd04301">
    <property type="entry name" value="NAT_SF"/>
    <property type="match status" value="1"/>
</dbReference>
<gene>
    <name evidence="2" type="ORF">F941_00293</name>
</gene>
<dbReference type="Pfam" id="PF00583">
    <property type="entry name" value="Acetyltransf_1"/>
    <property type="match status" value="1"/>
</dbReference>
<dbReference type="PATRIC" id="fig|1120925.3.peg.319"/>
<comment type="caution">
    <text evidence="2">The sequence shown here is derived from an EMBL/GenBank/DDBJ whole genome shotgun (WGS) entry which is preliminary data.</text>
</comment>
<keyword evidence="3" id="KW-1185">Reference proteome</keyword>